<name>A0ABS1TMB5_9BACI</name>
<dbReference type="InterPro" id="IPR003714">
    <property type="entry name" value="PhoH"/>
</dbReference>
<accession>A0ABS1TMB5</accession>
<dbReference type="InterPro" id="IPR027417">
    <property type="entry name" value="P-loop_NTPase"/>
</dbReference>
<dbReference type="EMBL" id="JAESWB010000134">
    <property type="protein sequence ID" value="MBL4952144.1"/>
    <property type="molecule type" value="Genomic_DNA"/>
</dbReference>
<dbReference type="PANTHER" id="PTHR30473">
    <property type="entry name" value="PROTEIN PHOH"/>
    <property type="match status" value="1"/>
</dbReference>
<protein>
    <submittedName>
        <fullName evidence="5">PhoH family protein</fullName>
    </submittedName>
</protein>
<comment type="caution">
    <text evidence="5">The sequence shown here is derived from an EMBL/GenBank/DDBJ whole genome shotgun (WGS) entry which is preliminary data.</text>
</comment>
<keyword evidence="2" id="KW-0067">ATP-binding</keyword>
<dbReference type="SUPFAM" id="SSF52540">
    <property type="entry name" value="P-loop containing nucleoside triphosphate hydrolases"/>
    <property type="match status" value="1"/>
</dbReference>
<reference evidence="5 6" key="1">
    <citation type="submission" date="2021-01" db="EMBL/GenBank/DDBJ databases">
        <title>Genome public.</title>
        <authorList>
            <person name="Liu C."/>
            <person name="Sun Q."/>
        </authorList>
    </citation>
    <scope>NUCLEOTIDE SEQUENCE [LARGE SCALE GENOMIC DNA]</scope>
    <source>
        <strain evidence="5 6">YIM B02564</strain>
    </source>
</reference>
<evidence type="ECO:0000313" key="6">
    <source>
        <dbReference type="Proteomes" id="UP000623967"/>
    </source>
</evidence>
<keyword evidence="1" id="KW-0547">Nucleotide-binding</keyword>
<dbReference type="InterPro" id="IPR029060">
    <property type="entry name" value="PIN-like_dom_sf"/>
</dbReference>
<evidence type="ECO:0000256" key="2">
    <source>
        <dbReference type="ARBA" id="ARBA00022840"/>
    </source>
</evidence>
<dbReference type="Gene3D" id="3.40.50.300">
    <property type="entry name" value="P-loop containing nucleotide triphosphate hydrolases"/>
    <property type="match status" value="1"/>
</dbReference>
<dbReference type="InterPro" id="IPR002716">
    <property type="entry name" value="PIN_dom"/>
</dbReference>
<evidence type="ECO:0000256" key="1">
    <source>
        <dbReference type="ARBA" id="ARBA00022741"/>
    </source>
</evidence>
<organism evidence="5 6">
    <name type="scientific">Neobacillus paridis</name>
    <dbReference type="NCBI Taxonomy" id="2803862"/>
    <lineage>
        <taxon>Bacteria</taxon>
        <taxon>Bacillati</taxon>
        <taxon>Bacillota</taxon>
        <taxon>Bacilli</taxon>
        <taxon>Bacillales</taxon>
        <taxon>Bacillaceae</taxon>
        <taxon>Neobacillus</taxon>
    </lineage>
</organism>
<dbReference type="Pfam" id="PF13638">
    <property type="entry name" value="PIN_4"/>
    <property type="match status" value="1"/>
</dbReference>
<evidence type="ECO:0000256" key="3">
    <source>
        <dbReference type="ARBA" id="ARBA00046345"/>
    </source>
</evidence>
<dbReference type="Proteomes" id="UP000623967">
    <property type="component" value="Unassembled WGS sequence"/>
</dbReference>
<keyword evidence="6" id="KW-1185">Reference proteome</keyword>
<dbReference type="RefSeq" id="WP_368857078.1">
    <property type="nucleotide sequence ID" value="NZ_JAESWB010000134.1"/>
</dbReference>
<evidence type="ECO:0000259" key="4">
    <source>
        <dbReference type="SMART" id="SM00670"/>
    </source>
</evidence>
<gene>
    <name evidence="5" type="ORF">JK635_07955</name>
</gene>
<feature type="domain" description="PIN" evidence="4">
    <location>
        <begin position="3"/>
        <end position="125"/>
    </location>
</feature>
<dbReference type="SUPFAM" id="SSF88723">
    <property type="entry name" value="PIN domain-like"/>
    <property type="match status" value="1"/>
</dbReference>
<dbReference type="PANTHER" id="PTHR30473:SF2">
    <property type="entry name" value="PIN DOMAIN-CONTAINING PROTEIN"/>
    <property type="match status" value="1"/>
</dbReference>
<dbReference type="Gene3D" id="3.40.50.1010">
    <property type="entry name" value="5'-nuclease"/>
    <property type="match status" value="1"/>
</dbReference>
<comment type="similarity">
    <text evidence="3">In the N-terminal section; belongs to the PINc/VapC protein family.</text>
</comment>
<evidence type="ECO:0000313" key="5">
    <source>
        <dbReference type="EMBL" id="MBL4952144.1"/>
    </source>
</evidence>
<sequence length="426" mass="48631">MKKIFVPDTNVLVHDPKSLFSFEDNDCVILPPVLDEMDRMKGRGGSAGYSAQEFWKSLEDLMEPIEPEIHSDGTSCMTITLPSGGRVLVYDHPKIRKMYCDDYLLKWVKEHEGSILVTRDRPLRIRAKMNNIPKADYLNDRVTKIYSGFRELLVSDKDICRFYQKGFLEAPEDAFPHQLFQLVNDTNFKQTALSIYKRGKLLPLHPCPEMPIKPRNRAQQMALSLLFDPDIKLVTLIGGAGSGKTLLSLLAGRKQTKNGDFRSMLLTRPLSPLGKDVGYLPGEKKEKLLPWMGPFIDNYRKIEQKKGEYQTPAQLYERMTEDGYIEIEAITYIRGRTLYEQFIIVDEAQNLTPHEAKAILTRVGEGSKIILAGDPTDNQIDNPFLTPYSNGLVYTAERMKHSTLSAHLQFEKTERSSLVEEIVQRL</sequence>
<dbReference type="CDD" id="cd09883">
    <property type="entry name" value="PIN_VapC_PhoHL-ATPase"/>
    <property type="match status" value="1"/>
</dbReference>
<dbReference type="InterPro" id="IPR051451">
    <property type="entry name" value="PhoH2-like"/>
</dbReference>
<dbReference type="SMART" id="SM00670">
    <property type="entry name" value="PINc"/>
    <property type="match status" value="1"/>
</dbReference>
<proteinExistence type="inferred from homology"/>
<dbReference type="Pfam" id="PF02562">
    <property type="entry name" value="PhoH"/>
    <property type="match status" value="1"/>
</dbReference>